<feature type="region of interest" description="Disordered" evidence="1">
    <location>
        <begin position="1"/>
        <end position="41"/>
    </location>
</feature>
<dbReference type="OrthoDB" id="3650338at2759"/>
<dbReference type="AlphaFoldDB" id="A0A2S6BZ51"/>
<gene>
    <name evidence="2" type="ORF">CBER1_11405</name>
</gene>
<sequence length="367" mass="39813">MADHTPFHSPASFHQHAMSNDCQTPIPQEPPVANSATRRAQQQTWNAKVVQNVPLHGPEYPLVAITMTPEGHIALRRAVGTSGLRCQPTCGTIPEVFEMGLVHLEREGAMPARHAREHFLRNCGDFDDQWATTDDESVKHAHLLSFDFDTLNLDTALGYLRVWSICAGTECVYQLGIITNMLGTYDLQLYNSQPSKRPTHTIFYVRHCLWDGVVGKFVQLWDPLVQGQDILRATSVAGPADASPRFVDTASSGNAVGQAGPSLSHSGSPQEPSLLVGLHQLMLNAASPGVLTSSMRPGMSRGDSVSYYSPSSAAGAALPTGFPAHSHTNNLTDGMEFIDYTTSEVDGSDPCGHFGGWYGSDGDWRLE</sequence>
<evidence type="ECO:0000313" key="3">
    <source>
        <dbReference type="Proteomes" id="UP000237631"/>
    </source>
</evidence>
<dbReference type="EMBL" id="PNEN01001665">
    <property type="protein sequence ID" value="PPJ52757.1"/>
    <property type="molecule type" value="Genomic_DNA"/>
</dbReference>
<protein>
    <submittedName>
        <fullName evidence="2">Uncharacterized protein</fullName>
    </submittedName>
</protein>
<reference evidence="3" key="1">
    <citation type="journal article" date="2017" name="bioRxiv">
        <title>Conservation of a gene cluster reveals novel cercosporin biosynthetic mechanisms and extends production to the genus Colletotrichum.</title>
        <authorList>
            <person name="de Jonge R."/>
            <person name="Ebert M.K."/>
            <person name="Huitt-Roehl C.R."/>
            <person name="Pal P."/>
            <person name="Suttle J.C."/>
            <person name="Spanner R.E."/>
            <person name="Neubauer J.D."/>
            <person name="Jurick W.M.II."/>
            <person name="Stott K.A."/>
            <person name="Secor G.A."/>
            <person name="Thomma B.P.H.J."/>
            <person name="Van de Peer Y."/>
            <person name="Townsend C.A."/>
            <person name="Bolton M.D."/>
        </authorList>
    </citation>
    <scope>NUCLEOTIDE SEQUENCE [LARGE SCALE GENOMIC DNA]</scope>
    <source>
        <strain evidence="3">CBS538.71</strain>
    </source>
</reference>
<feature type="compositionally biased region" description="Polar residues" evidence="1">
    <location>
        <begin position="17"/>
        <end position="26"/>
    </location>
</feature>
<accession>A0A2S6BZ51</accession>
<organism evidence="2 3">
    <name type="scientific">Cercospora berteroae</name>
    <dbReference type="NCBI Taxonomy" id="357750"/>
    <lineage>
        <taxon>Eukaryota</taxon>
        <taxon>Fungi</taxon>
        <taxon>Dikarya</taxon>
        <taxon>Ascomycota</taxon>
        <taxon>Pezizomycotina</taxon>
        <taxon>Dothideomycetes</taxon>
        <taxon>Dothideomycetidae</taxon>
        <taxon>Mycosphaerellales</taxon>
        <taxon>Mycosphaerellaceae</taxon>
        <taxon>Cercospora</taxon>
    </lineage>
</organism>
<feature type="compositionally biased region" description="Polar residues" evidence="1">
    <location>
        <begin position="249"/>
        <end position="269"/>
    </location>
</feature>
<feature type="region of interest" description="Disordered" evidence="1">
    <location>
        <begin position="247"/>
        <end position="269"/>
    </location>
</feature>
<dbReference type="Proteomes" id="UP000237631">
    <property type="component" value="Unassembled WGS sequence"/>
</dbReference>
<evidence type="ECO:0000313" key="2">
    <source>
        <dbReference type="EMBL" id="PPJ52757.1"/>
    </source>
</evidence>
<keyword evidence="3" id="KW-1185">Reference proteome</keyword>
<proteinExistence type="predicted"/>
<name>A0A2S6BZ51_9PEZI</name>
<evidence type="ECO:0000256" key="1">
    <source>
        <dbReference type="SAM" id="MobiDB-lite"/>
    </source>
</evidence>
<comment type="caution">
    <text evidence="2">The sequence shown here is derived from an EMBL/GenBank/DDBJ whole genome shotgun (WGS) entry which is preliminary data.</text>
</comment>